<dbReference type="GO" id="GO:0005975">
    <property type="term" value="P:carbohydrate metabolic process"/>
    <property type="evidence" value="ECO:0007669"/>
    <property type="project" value="InterPro"/>
</dbReference>
<dbReference type="Proteomes" id="UP000279833">
    <property type="component" value="Unassembled WGS sequence"/>
</dbReference>
<proteinExistence type="predicted"/>
<dbReference type="Gene3D" id="1.50.10.10">
    <property type="match status" value="1"/>
</dbReference>
<name>A0A183KDX5_9TREM</name>
<evidence type="ECO:0000313" key="2">
    <source>
        <dbReference type="Proteomes" id="UP000279833"/>
    </source>
</evidence>
<sequence length="142" mass="16539">MSSNNKPTTCYNQNLRASILRSVIFYGCETWPLRVNDARKLLVFDYRCLRNTDHICYDHRITDAILKSGQKTAGAYKSNGFYNRLMYQSSKRDLCMPPLMFEWHDKCYLGGAHGFAGILTTLLKVSYLNMMIFFWLVCNTNH</sequence>
<keyword evidence="2" id="KW-1185">Reference proteome</keyword>
<dbReference type="InterPro" id="IPR012341">
    <property type="entry name" value="6hp_glycosidase-like_sf"/>
</dbReference>
<evidence type="ECO:0000313" key="1">
    <source>
        <dbReference type="EMBL" id="VDP51794.1"/>
    </source>
</evidence>
<protein>
    <submittedName>
        <fullName evidence="1 3">Uncharacterized protein</fullName>
    </submittedName>
</protein>
<gene>
    <name evidence="1" type="ORF">SCUD_LOCUS13216</name>
</gene>
<dbReference type="EMBL" id="UZAK01035709">
    <property type="protein sequence ID" value="VDP51794.1"/>
    <property type="molecule type" value="Genomic_DNA"/>
</dbReference>
<accession>A0A183KDX5</accession>
<dbReference type="AlphaFoldDB" id="A0A183KDX5"/>
<organism evidence="3">
    <name type="scientific">Schistosoma curassoni</name>
    <dbReference type="NCBI Taxonomy" id="6186"/>
    <lineage>
        <taxon>Eukaryota</taxon>
        <taxon>Metazoa</taxon>
        <taxon>Spiralia</taxon>
        <taxon>Lophotrochozoa</taxon>
        <taxon>Platyhelminthes</taxon>
        <taxon>Trematoda</taxon>
        <taxon>Digenea</taxon>
        <taxon>Strigeidida</taxon>
        <taxon>Schistosomatoidea</taxon>
        <taxon>Schistosomatidae</taxon>
        <taxon>Schistosoma</taxon>
    </lineage>
</organism>
<evidence type="ECO:0000313" key="3">
    <source>
        <dbReference type="WBParaSite" id="SCUD_0001322001-mRNA-1"/>
    </source>
</evidence>
<dbReference type="SUPFAM" id="SSF158745">
    <property type="entry name" value="LanC-like"/>
    <property type="match status" value="1"/>
</dbReference>
<dbReference type="WBParaSite" id="SCUD_0001322001-mRNA-1">
    <property type="protein sequence ID" value="SCUD_0001322001-mRNA-1"/>
    <property type="gene ID" value="SCUD_0001322001"/>
</dbReference>
<reference evidence="1 2" key="2">
    <citation type="submission" date="2018-11" db="EMBL/GenBank/DDBJ databases">
        <authorList>
            <consortium name="Pathogen Informatics"/>
        </authorList>
    </citation>
    <scope>NUCLEOTIDE SEQUENCE [LARGE SCALE GENOMIC DNA]</scope>
    <source>
        <strain evidence="1">Dakar</strain>
        <strain evidence="2">Dakar, Senegal</strain>
    </source>
</reference>
<reference evidence="3" key="1">
    <citation type="submission" date="2016-06" db="UniProtKB">
        <authorList>
            <consortium name="WormBaseParasite"/>
        </authorList>
    </citation>
    <scope>IDENTIFICATION</scope>
</reference>